<dbReference type="SUPFAM" id="SSF48439">
    <property type="entry name" value="Protein prenylyltransferase"/>
    <property type="match status" value="1"/>
</dbReference>
<comment type="caution">
    <text evidence="1">The sequence shown here is derived from an EMBL/GenBank/DDBJ whole genome shotgun (WGS) entry which is preliminary data.</text>
</comment>
<dbReference type="Gene3D" id="1.25.40.120">
    <property type="entry name" value="Protein prenylyltransferase"/>
    <property type="match status" value="1"/>
</dbReference>
<dbReference type="Proteomes" id="UP000034350">
    <property type="component" value="Unassembled WGS sequence"/>
</dbReference>
<dbReference type="RefSeq" id="XP_024330300.1">
    <property type="nucleotide sequence ID" value="XM_024476057.1"/>
</dbReference>
<protein>
    <submittedName>
        <fullName evidence="1">Protein prenyltransferase subunit alpha</fullName>
    </submittedName>
</protein>
<organism evidence="1 2">
    <name type="scientific">Vairimorpha ceranae</name>
    <dbReference type="NCBI Taxonomy" id="40302"/>
    <lineage>
        <taxon>Eukaryota</taxon>
        <taxon>Fungi</taxon>
        <taxon>Fungi incertae sedis</taxon>
        <taxon>Microsporidia</taxon>
        <taxon>Nosematidae</taxon>
        <taxon>Vairimorpha</taxon>
    </lineage>
</organism>
<dbReference type="GeneID" id="36321005"/>
<dbReference type="AlphaFoldDB" id="A0A0F9WNH2"/>
<dbReference type="VEuPathDB" id="MicrosporidiaDB:G9O61_00g010010"/>
<dbReference type="OMA" id="PISCIFT"/>
<dbReference type="GO" id="GO:0016740">
    <property type="term" value="F:transferase activity"/>
    <property type="evidence" value="ECO:0007669"/>
    <property type="project" value="UniProtKB-KW"/>
</dbReference>
<keyword evidence="2" id="KW-1185">Reference proteome</keyword>
<reference evidence="1 2" key="1">
    <citation type="journal article" date="2015" name="Environ. Microbiol.">
        <title>Genome analyses suggest the presence of polyploidy and recent human-driven expansions in eight global populations of the honeybee pathogen Nosema ceranae.</title>
        <authorList>
            <person name="Pelin A."/>
            <person name="Selman M."/>
            <person name="Aris-Brosou S."/>
            <person name="Farinelli L."/>
            <person name="Corradi N."/>
        </authorList>
    </citation>
    <scope>NUCLEOTIDE SEQUENCE [LARGE SCALE GENOMIC DNA]</scope>
    <source>
        <strain evidence="1 2">PA08 1199</strain>
    </source>
</reference>
<evidence type="ECO:0000313" key="2">
    <source>
        <dbReference type="Proteomes" id="UP000034350"/>
    </source>
</evidence>
<dbReference type="VEuPathDB" id="MicrosporidiaDB:NCER_101187"/>
<gene>
    <name evidence="1" type="ORF">AAJ76_6000021904</name>
</gene>
<proteinExistence type="predicted"/>
<keyword evidence="1" id="KW-0808">Transferase</keyword>
<dbReference type="EMBL" id="JPQZ01000060">
    <property type="protein sequence ID" value="KKO74558.1"/>
    <property type="molecule type" value="Genomic_DNA"/>
</dbReference>
<dbReference type="VEuPathDB" id="MicrosporidiaDB:AAJ76_6000021904"/>
<evidence type="ECO:0000313" key="1">
    <source>
        <dbReference type="EMBL" id="KKO74558.1"/>
    </source>
</evidence>
<dbReference type="OrthoDB" id="2192310at2759"/>
<name>A0A0F9WNH2_9MICR</name>
<sequence>MIVHNIKEGEYVEDKEILEKLKEIEKMDDLYNKYLQKVKYCTEDYKAWSYLKQKLNIDNKDEQLKCTVSSIGFNPKSYESWFHRLYILKKFRYKIEEKDLLNILIKADKRNLHCWNYINNLYGDFTFIPKDVTNYTYLHYANGFDPISCIFTDCYDQGMWFYYFTCQEKDLLKDEFYVRCYKNEMAIIFKNFFQGVINDTVINIPVKYINISVSDEVNINGINYKLELYSKHTDNFNDIKDIDKDCIFNYIFNLDVKWKYNITDNVWSNYLNNVEDDKYKIYVIKK</sequence>
<accession>A0A0F9WNH2</accession>